<reference evidence="10 11" key="1">
    <citation type="submission" date="2019-05" db="EMBL/GenBank/DDBJ databases">
        <title>Draft genome sequence of Actinomadura geliboluensis A8036.</title>
        <authorList>
            <person name="Saricaoglu S."/>
            <person name="Isik K."/>
        </authorList>
    </citation>
    <scope>NUCLEOTIDE SEQUENCE [LARGE SCALE GENOMIC DNA]</scope>
    <source>
        <strain evidence="10 11">A8036</strain>
    </source>
</reference>
<comment type="subcellular location">
    <subcellularLocation>
        <location evidence="1">Cell membrane</location>
        <topology evidence="1">Multi-pass membrane protein</topology>
    </subcellularLocation>
</comment>
<dbReference type="Proteomes" id="UP000305238">
    <property type="component" value="Unassembled WGS sequence"/>
</dbReference>
<feature type="transmembrane region" description="Helical" evidence="8">
    <location>
        <begin position="276"/>
        <end position="296"/>
    </location>
</feature>
<gene>
    <name evidence="10" type="ORF">ETD96_22450</name>
</gene>
<dbReference type="InterPro" id="IPR020846">
    <property type="entry name" value="MFS_dom"/>
</dbReference>
<evidence type="ECO:0000256" key="1">
    <source>
        <dbReference type="ARBA" id="ARBA00004651"/>
    </source>
</evidence>
<dbReference type="EMBL" id="VCKZ01000170">
    <property type="protein sequence ID" value="TMR35719.1"/>
    <property type="molecule type" value="Genomic_DNA"/>
</dbReference>
<dbReference type="InterPro" id="IPR011701">
    <property type="entry name" value="MFS"/>
</dbReference>
<dbReference type="NCBIfam" id="TIGR00711">
    <property type="entry name" value="efflux_EmrB"/>
    <property type="match status" value="1"/>
</dbReference>
<feature type="transmembrane region" description="Helical" evidence="8">
    <location>
        <begin position="144"/>
        <end position="163"/>
    </location>
</feature>
<evidence type="ECO:0000256" key="7">
    <source>
        <dbReference type="SAM" id="MobiDB-lite"/>
    </source>
</evidence>
<feature type="transmembrane region" description="Helical" evidence="8">
    <location>
        <begin position="57"/>
        <end position="75"/>
    </location>
</feature>
<keyword evidence="4 8" id="KW-0812">Transmembrane</keyword>
<dbReference type="PANTHER" id="PTHR42718">
    <property type="entry name" value="MAJOR FACILITATOR SUPERFAMILY MULTIDRUG TRANSPORTER MFSC"/>
    <property type="match status" value="1"/>
</dbReference>
<protein>
    <submittedName>
        <fullName evidence="10">MFS transporter</fullName>
    </submittedName>
</protein>
<dbReference type="Pfam" id="PF07690">
    <property type="entry name" value="MFS_1"/>
    <property type="match status" value="1"/>
</dbReference>
<evidence type="ECO:0000313" key="10">
    <source>
        <dbReference type="EMBL" id="TMR35719.1"/>
    </source>
</evidence>
<keyword evidence="6 8" id="KW-0472">Membrane</keyword>
<dbReference type="OrthoDB" id="7375466at2"/>
<dbReference type="InterPro" id="IPR004638">
    <property type="entry name" value="EmrB-like"/>
</dbReference>
<dbReference type="AlphaFoldDB" id="A0A5S4GSB8"/>
<dbReference type="GO" id="GO:0022857">
    <property type="term" value="F:transmembrane transporter activity"/>
    <property type="evidence" value="ECO:0007669"/>
    <property type="project" value="InterPro"/>
</dbReference>
<dbReference type="GO" id="GO:0005886">
    <property type="term" value="C:plasma membrane"/>
    <property type="evidence" value="ECO:0007669"/>
    <property type="project" value="UniProtKB-SubCell"/>
</dbReference>
<keyword evidence="11" id="KW-1185">Reference proteome</keyword>
<keyword evidence="3" id="KW-1003">Cell membrane</keyword>
<feature type="transmembrane region" description="Helical" evidence="8">
    <location>
        <begin position="175"/>
        <end position="195"/>
    </location>
</feature>
<comment type="caution">
    <text evidence="10">The sequence shown here is derived from an EMBL/GenBank/DDBJ whole genome shotgun (WGS) entry which is preliminary data.</text>
</comment>
<dbReference type="RefSeq" id="WP_138638445.1">
    <property type="nucleotide sequence ID" value="NZ_VCKZ01000170.1"/>
</dbReference>
<evidence type="ECO:0000313" key="11">
    <source>
        <dbReference type="Proteomes" id="UP000305238"/>
    </source>
</evidence>
<evidence type="ECO:0000256" key="6">
    <source>
        <dbReference type="ARBA" id="ARBA00023136"/>
    </source>
</evidence>
<dbReference type="InterPro" id="IPR036259">
    <property type="entry name" value="MFS_trans_sf"/>
</dbReference>
<feature type="transmembrane region" description="Helical" evidence="8">
    <location>
        <begin position="112"/>
        <end position="132"/>
    </location>
</feature>
<feature type="transmembrane region" description="Helical" evidence="8">
    <location>
        <begin position="412"/>
        <end position="429"/>
    </location>
</feature>
<dbReference type="SUPFAM" id="SSF103473">
    <property type="entry name" value="MFS general substrate transporter"/>
    <property type="match status" value="1"/>
</dbReference>
<name>A0A5S4GSB8_9ACTN</name>
<keyword evidence="2" id="KW-0813">Transport</keyword>
<evidence type="ECO:0000259" key="9">
    <source>
        <dbReference type="PROSITE" id="PS50850"/>
    </source>
</evidence>
<feature type="transmembrane region" description="Helical" evidence="8">
    <location>
        <begin position="207"/>
        <end position="227"/>
    </location>
</feature>
<feature type="transmembrane region" description="Helical" evidence="8">
    <location>
        <begin position="342"/>
        <end position="361"/>
    </location>
</feature>
<proteinExistence type="predicted"/>
<organism evidence="10 11">
    <name type="scientific">Actinomadura geliboluensis</name>
    <dbReference type="NCBI Taxonomy" id="882440"/>
    <lineage>
        <taxon>Bacteria</taxon>
        <taxon>Bacillati</taxon>
        <taxon>Actinomycetota</taxon>
        <taxon>Actinomycetes</taxon>
        <taxon>Streptosporangiales</taxon>
        <taxon>Thermomonosporaceae</taxon>
        <taxon>Actinomadura</taxon>
    </lineage>
</organism>
<accession>A0A5S4GSB8</accession>
<dbReference type="PANTHER" id="PTHR42718:SF42">
    <property type="entry name" value="EXPORT PROTEIN"/>
    <property type="match status" value="1"/>
</dbReference>
<keyword evidence="5 8" id="KW-1133">Transmembrane helix</keyword>
<evidence type="ECO:0000256" key="4">
    <source>
        <dbReference type="ARBA" id="ARBA00022692"/>
    </source>
</evidence>
<feature type="transmembrane region" description="Helical" evidence="8">
    <location>
        <begin position="488"/>
        <end position="507"/>
    </location>
</feature>
<evidence type="ECO:0000256" key="8">
    <source>
        <dbReference type="SAM" id="Phobius"/>
    </source>
</evidence>
<evidence type="ECO:0000256" key="3">
    <source>
        <dbReference type="ARBA" id="ARBA00022475"/>
    </source>
</evidence>
<dbReference type="Gene3D" id="1.20.1720.10">
    <property type="entry name" value="Multidrug resistance protein D"/>
    <property type="match status" value="1"/>
</dbReference>
<evidence type="ECO:0000256" key="2">
    <source>
        <dbReference type="ARBA" id="ARBA00022448"/>
    </source>
</evidence>
<dbReference type="CDD" id="cd17321">
    <property type="entry name" value="MFS_MMR_MDR_like"/>
    <property type="match status" value="1"/>
</dbReference>
<feature type="transmembrane region" description="Helical" evidence="8">
    <location>
        <begin position="367"/>
        <end position="391"/>
    </location>
</feature>
<sequence>MDVKKAPAAPAAPVPARLWLGLLALALSAMMHGVDAMVVTVANPTIGAEMHTGLAELQWVTTGYMLAYAATLVTAGKLGDRFGQRRVFLIGLVGFIAASGLVGVAQDIGTLIAFRVVQGAFGASLLPSALAILRLTFPEDKLKVAVGVFMGTFALSSASGPFLGGVVVEYAGWRWAFYINVIGGLIALAMVLALIAPTPPQDARRRVDLPGMALLTVTILALVLGINQVPERGWTGALPLACFAVALAAGVLYALRERTAGQPLTPPELFRSRAFAGGNLLLLLGSGVMFAAWFHLALYFQNVQGAGALRAGLELLPIPATGIIAAPLGGLLNQKLGPRPPLLAGTVLLMVGLFGITRAGVDTGYHALWPYLIALGISMSFIVPIGTEVVISSAPKRLAGVASGVGETMGSLGPAIGVASVGTAIALVVENGLAGKLTGAGVPAGIADRMDTESVALGAAPVPPGTPDELVSAVVRQAHEAFASGMHAAFAGAMVLSLLCLPLIWLIKVPRGEEEAAPDEATASEPAHAADPLG</sequence>
<feature type="region of interest" description="Disordered" evidence="7">
    <location>
        <begin position="514"/>
        <end position="534"/>
    </location>
</feature>
<feature type="domain" description="Major facilitator superfamily (MFS) profile" evidence="9">
    <location>
        <begin position="21"/>
        <end position="512"/>
    </location>
</feature>
<evidence type="ECO:0000256" key="5">
    <source>
        <dbReference type="ARBA" id="ARBA00022989"/>
    </source>
</evidence>
<feature type="transmembrane region" description="Helical" evidence="8">
    <location>
        <begin position="87"/>
        <end position="106"/>
    </location>
</feature>
<dbReference type="Gene3D" id="1.20.1250.20">
    <property type="entry name" value="MFS general substrate transporter like domains"/>
    <property type="match status" value="1"/>
</dbReference>
<dbReference type="PROSITE" id="PS50850">
    <property type="entry name" value="MFS"/>
    <property type="match status" value="1"/>
</dbReference>
<feature type="transmembrane region" description="Helical" evidence="8">
    <location>
        <begin position="233"/>
        <end position="255"/>
    </location>
</feature>